<evidence type="ECO:0000256" key="1">
    <source>
        <dbReference type="ARBA" id="ARBA00005056"/>
    </source>
</evidence>
<dbReference type="SUPFAM" id="SSF55347">
    <property type="entry name" value="Glyceraldehyde-3-phosphate dehydrogenase-like, C-terminal domain"/>
    <property type="match status" value="1"/>
</dbReference>
<dbReference type="InterPro" id="IPR019811">
    <property type="entry name" value="HDH_CS"/>
</dbReference>
<dbReference type="InterPro" id="IPR002912">
    <property type="entry name" value="ACT_dom"/>
</dbReference>
<keyword evidence="8" id="KW-0521">NADP</keyword>
<dbReference type="InterPro" id="IPR005106">
    <property type="entry name" value="Asp/hSer_DH_NAD-bd"/>
</dbReference>
<evidence type="ECO:0000256" key="9">
    <source>
        <dbReference type="ARBA" id="ARBA00023002"/>
    </source>
</evidence>
<name>A0A3B1C3F8_9ZZZZ</name>
<evidence type="ECO:0000313" key="12">
    <source>
        <dbReference type="EMBL" id="VAX17390.1"/>
    </source>
</evidence>
<comment type="similarity">
    <text evidence="3">Belongs to the homoserine dehydrogenase family.</text>
</comment>
<evidence type="ECO:0000256" key="3">
    <source>
        <dbReference type="ARBA" id="ARBA00006753"/>
    </source>
</evidence>
<proteinExistence type="inferred from homology"/>
<dbReference type="PROSITE" id="PS01042">
    <property type="entry name" value="HOMOSER_DHGENASE"/>
    <property type="match status" value="1"/>
</dbReference>
<feature type="domain" description="ACT" evidence="11">
    <location>
        <begin position="357"/>
        <end position="434"/>
    </location>
</feature>
<dbReference type="Gene3D" id="3.30.360.10">
    <property type="entry name" value="Dihydrodipicolinate Reductase, domain 2"/>
    <property type="match status" value="1"/>
</dbReference>
<dbReference type="InterPro" id="IPR016204">
    <property type="entry name" value="HDH"/>
</dbReference>
<keyword evidence="9 12" id="KW-0560">Oxidoreductase</keyword>
<evidence type="ECO:0000256" key="5">
    <source>
        <dbReference type="ARBA" id="ARBA00013376"/>
    </source>
</evidence>
<evidence type="ECO:0000256" key="8">
    <source>
        <dbReference type="ARBA" id="ARBA00022857"/>
    </source>
</evidence>
<dbReference type="PIRSF" id="PIRSF000098">
    <property type="entry name" value="Homoser_dehydrog"/>
    <property type="match status" value="1"/>
</dbReference>
<sequence length="438" mass="46297">MAMDVIRLGLIGCGVVGEGVARLVSDKKESLAERIGMPVEITRIAVRDIDKKRAAPVDKNILTNDPFEIVNANDVDIVIEVMGGNEPALALSLKAIENGKHIVTANKHLLALNGEKVFKAVEKNKTEIGFEAAVAGAVPIIHSLRGAFAADTVSSIHGIVNGTGNYILSRMSDEGKPFDEILKDAQQLGYAEADPTFDVEGIDSAHKIAILASLAFETPVDFSEIYTEGITSITPDDIAMAKEFGFRIKLLAIAKRVNGSIDVRVHPAMVPIDSPIAKVNGALNAVEVTAAFSGVNMLVGPGAGAGPTASAVMGDVVDIARKMVGGDTGHTLPMNVPLKARKKIAIRSIDEIRSQYYLRFTVPDEPGVLAKLSGALGENGISIASMIQRGHEAGKPVGVVMMTHTAKEADLNNAIRKIEKLGVCSATTVTIKIEDGEE</sequence>
<dbReference type="FunFam" id="3.30.360.10:FF:000005">
    <property type="entry name" value="Homoserine dehydrogenase"/>
    <property type="match status" value="1"/>
</dbReference>
<evidence type="ECO:0000259" key="11">
    <source>
        <dbReference type="PROSITE" id="PS51671"/>
    </source>
</evidence>
<evidence type="ECO:0000256" key="2">
    <source>
        <dbReference type="ARBA" id="ARBA00005062"/>
    </source>
</evidence>
<gene>
    <name evidence="12" type="ORF">MNBD_NITROSPINAE04-1088</name>
</gene>
<evidence type="ECO:0000256" key="6">
    <source>
        <dbReference type="ARBA" id="ARBA00022605"/>
    </source>
</evidence>
<dbReference type="InterPro" id="IPR001342">
    <property type="entry name" value="HDH_cat"/>
</dbReference>
<dbReference type="FunFam" id="3.30.70.260:FF:000030">
    <property type="entry name" value="Homoserine dehydrogenase"/>
    <property type="match status" value="1"/>
</dbReference>
<dbReference type="InterPro" id="IPR036291">
    <property type="entry name" value="NAD(P)-bd_dom_sf"/>
</dbReference>
<dbReference type="PANTHER" id="PTHR43331:SF1">
    <property type="entry name" value="HOMOSERINE DEHYDROGENASE"/>
    <property type="match status" value="1"/>
</dbReference>
<dbReference type="CDD" id="cd04881">
    <property type="entry name" value="ACT_HSDH-Hom"/>
    <property type="match status" value="1"/>
</dbReference>
<dbReference type="GO" id="GO:0050661">
    <property type="term" value="F:NADP binding"/>
    <property type="evidence" value="ECO:0007669"/>
    <property type="project" value="InterPro"/>
</dbReference>
<dbReference type="EC" id="1.1.1.3" evidence="4"/>
<comment type="pathway">
    <text evidence="1">Amino-acid biosynthesis; L-threonine biosynthesis; L-threonine from L-aspartate: step 3/5.</text>
</comment>
<reference evidence="12" key="1">
    <citation type="submission" date="2018-06" db="EMBL/GenBank/DDBJ databases">
        <authorList>
            <person name="Zhirakovskaya E."/>
        </authorList>
    </citation>
    <scope>NUCLEOTIDE SEQUENCE</scope>
</reference>
<dbReference type="AlphaFoldDB" id="A0A3B1C3F8"/>
<dbReference type="Pfam" id="PF00742">
    <property type="entry name" value="Homoserine_dh"/>
    <property type="match status" value="1"/>
</dbReference>
<accession>A0A3B1C3F8</accession>
<dbReference type="GO" id="GO:0004412">
    <property type="term" value="F:homoserine dehydrogenase activity"/>
    <property type="evidence" value="ECO:0007669"/>
    <property type="project" value="UniProtKB-EC"/>
</dbReference>
<protein>
    <recommendedName>
        <fullName evidence="5">Homoserine dehydrogenase</fullName>
        <ecNumber evidence="4">1.1.1.3</ecNumber>
    </recommendedName>
</protein>
<comment type="pathway">
    <text evidence="2">Amino-acid biosynthesis; L-methionine biosynthesis via de novo pathway; L-homoserine from L-aspartate: step 3/3.</text>
</comment>
<dbReference type="Pfam" id="PF01842">
    <property type="entry name" value="ACT"/>
    <property type="match status" value="1"/>
</dbReference>
<dbReference type="PROSITE" id="PS51671">
    <property type="entry name" value="ACT"/>
    <property type="match status" value="1"/>
</dbReference>
<dbReference type="Gene3D" id="3.40.50.720">
    <property type="entry name" value="NAD(P)-binding Rossmann-like Domain"/>
    <property type="match status" value="1"/>
</dbReference>
<dbReference type="PANTHER" id="PTHR43331">
    <property type="entry name" value="HOMOSERINE DEHYDROGENASE"/>
    <property type="match status" value="1"/>
</dbReference>
<dbReference type="Pfam" id="PF03447">
    <property type="entry name" value="NAD_binding_3"/>
    <property type="match status" value="1"/>
</dbReference>
<dbReference type="UniPathway" id="UPA00050">
    <property type="reaction ID" value="UER00063"/>
</dbReference>
<keyword evidence="6" id="KW-0028">Amino-acid biosynthesis</keyword>
<dbReference type="UniPathway" id="UPA00051">
    <property type="reaction ID" value="UER00465"/>
</dbReference>
<keyword evidence="10" id="KW-0486">Methionine biosynthesis</keyword>
<dbReference type="EMBL" id="UOGA01000096">
    <property type="protein sequence ID" value="VAX17390.1"/>
    <property type="molecule type" value="Genomic_DNA"/>
</dbReference>
<evidence type="ECO:0000256" key="7">
    <source>
        <dbReference type="ARBA" id="ARBA00022697"/>
    </source>
</evidence>
<keyword evidence="7" id="KW-0791">Threonine biosynthesis</keyword>
<dbReference type="SUPFAM" id="SSF55021">
    <property type="entry name" value="ACT-like"/>
    <property type="match status" value="1"/>
</dbReference>
<dbReference type="InterPro" id="IPR045865">
    <property type="entry name" value="ACT-like_dom_sf"/>
</dbReference>
<dbReference type="SUPFAM" id="SSF51735">
    <property type="entry name" value="NAD(P)-binding Rossmann-fold domains"/>
    <property type="match status" value="1"/>
</dbReference>
<evidence type="ECO:0000256" key="10">
    <source>
        <dbReference type="ARBA" id="ARBA00023167"/>
    </source>
</evidence>
<dbReference type="NCBIfam" id="NF004976">
    <property type="entry name" value="PRK06349.1"/>
    <property type="match status" value="1"/>
</dbReference>
<organism evidence="12">
    <name type="scientific">hydrothermal vent metagenome</name>
    <dbReference type="NCBI Taxonomy" id="652676"/>
    <lineage>
        <taxon>unclassified sequences</taxon>
        <taxon>metagenomes</taxon>
        <taxon>ecological metagenomes</taxon>
    </lineage>
</organism>
<dbReference type="GO" id="GO:0009088">
    <property type="term" value="P:threonine biosynthetic process"/>
    <property type="evidence" value="ECO:0007669"/>
    <property type="project" value="UniProtKB-UniPathway"/>
</dbReference>
<dbReference type="Gene3D" id="3.30.70.260">
    <property type="match status" value="1"/>
</dbReference>
<dbReference type="GO" id="GO:0009086">
    <property type="term" value="P:methionine biosynthetic process"/>
    <property type="evidence" value="ECO:0007669"/>
    <property type="project" value="UniProtKB-KW"/>
</dbReference>
<evidence type="ECO:0000256" key="4">
    <source>
        <dbReference type="ARBA" id="ARBA00013213"/>
    </source>
</evidence>